<comment type="similarity">
    <text evidence="1">Belongs to the short-chain dehydrogenases/reductases (SDR) family.</text>
</comment>
<dbReference type="Pfam" id="PF00106">
    <property type="entry name" value="adh_short"/>
    <property type="match status" value="1"/>
</dbReference>
<sequence>MGACSARHSLDLEHTVKLVEDLGRRVVAVQADMRDLAALEDAVATALGRLGRIDIVVANAGIGAFGPALEIGEAAWQEMIDINLTGVWKTVRAAVPPMAERPSTASLA</sequence>
<dbReference type="PANTHER" id="PTHR43669">
    <property type="entry name" value="5-KETO-D-GLUCONATE 5-REDUCTASE"/>
    <property type="match status" value="1"/>
</dbReference>
<reference evidence="3 4" key="1">
    <citation type="submission" date="2019-07" db="EMBL/GenBank/DDBJ databases">
        <title>Whole genome shotgun sequence of Pseudonocardia asaccharolytica NBRC 16224.</title>
        <authorList>
            <person name="Hosoyama A."/>
            <person name="Uohara A."/>
            <person name="Ohji S."/>
            <person name="Ichikawa N."/>
        </authorList>
    </citation>
    <scope>NUCLEOTIDE SEQUENCE [LARGE SCALE GENOMIC DNA]</scope>
    <source>
        <strain evidence="3 4">NBRC 16224</strain>
    </source>
</reference>
<dbReference type="STRING" id="1123024.GCA_000423625_02706"/>
<dbReference type="CDD" id="cd05233">
    <property type="entry name" value="SDR_c"/>
    <property type="match status" value="1"/>
</dbReference>
<evidence type="ECO:0000313" key="3">
    <source>
        <dbReference type="EMBL" id="GEL17403.1"/>
    </source>
</evidence>
<protein>
    <submittedName>
        <fullName evidence="3">Uncharacterized protein</fullName>
    </submittedName>
</protein>
<dbReference type="InterPro" id="IPR036291">
    <property type="entry name" value="NAD(P)-bd_dom_sf"/>
</dbReference>
<dbReference type="SUPFAM" id="SSF51735">
    <property type="entry name" value="NAD(P)-binding Rossmann-fold domains"/>
    <property type="match status" value="1"/>
</dbReference>
<dbReference type="Gene3D" id="3.40.50.720">
    <property type="entry name" value="NAD(P)-binding Rossmann-like Domain"/>
    <property type="match status" value="1"/>
</dbReference>
<evidence type="ECO:0000256" key="2">
    <source>
        <dbReference type="ARBA" id="ARBA00023002"/>
    </source>
</evidence>
<proteinExistence type="inferred from homology"/>
<evidence type="ECO:0000256" key="1">
    <source>
        <dbReference type="ARBA" id="ARBA00006484"/>
    </source>
</evidence>
<evidence type="ECO:0000313" key="4">
    <source>
        <dbReference type="Proteomes" id="UP000321328"/>
    </source>
</evidence>
<keyword evidence="2" id="KW-0560">Oxidoreductase</keyword>
<comment type="caution">
    <text evidence="3">The sequence shown here is derived from an EMBL/GenBank/DDBJ whole genome shotgun (WGS) entry which is preliminary data.</text>
</comment>
<name>A0A511CYR3_9PSEU</name>
<dbReference type="AlphaFoldDB" id="A0A511CYR3"/>
<accession>A0A511CYR3</accession>
<dbReference type="InterPro" id="IPR002347">
    <property type="entry name" value="SDR_fam"/>
</dbReference>
<keyword evidence="4" id="KW-1185">Reference proteome</keyword>
<gene>
    <name evidence="3" type="ORF">PA7_12400</name>
</gene>
<dbReference type="PANTHER" id="PTHR43669:SF3">
    <property type="entry name" value="ALCOHOL DEHYDROGENASE, PUTATIVE (AFU_ORTHOLOGUE AFUA_3G03445)-RELATED"/>
    <property type="match status" value="1"/>
</dbReference>
<organism evidence="3 4">
    <name type="scientific">Pseudonocardia asaccharolytica DSM 44247 = NBRC 16224</name>
    <dbReference type="NCBI Taxonomy" id="1123024"/>
    <lineage>
        <taxon>Bacteria</taxon>
        <taxon>Bacillati</taxon>
        <taxon>Actinomycetota</taxon>
        <taxon>Actinomycetes</taxon>
        <taxon>Pseudonocardiales</taxon>
        <taxon>Pseudonocardiaceae</taxon>
        <taxon>Pseudonocardia</taxon>
    </lineage>
</organism>
<dbReference type="GO" id="GO:0016491">
    <property type="term" value="F:oxidoreductase activity"/>
    <property type="evidence" value="ECO:0007669"/>
    <property type="project" value="UniProtKB-KW"/>
</dbReference>
<dbReference type="EMBL" id="BJVI01000008">
    <property type="protein sequence ID" value="GEL17403.1"/>
    <property type="molecule type" value="Genomic_DNA"/>
</dbReference>
<dbReference type="Proteomes" id="UP000321328">
    <property type="component" value="Unassembled WGS sequence"/>
</dbReference>